<evidence type="ECO:0000256" key="1">
    <source>
        <dbReference type="SAM" id="MobiDB-lite"/>
    </source>
</evidence>
<feature type="region of interest" description="Disordered" evidence="1">
    <location>
        <begin position="163"/>
        <end position="192"/>
    </location>
</feature>
<dbReference type="GeneID" id="5716009"/>
<dbReference type="OrthoDB" id="539712at2759"/>
<dbReference type="ExpressionAtlas" id="A0A2K3DAC9">
    <property type="expression patterns" value="baseline and differential"/>
</dbReference>
<evidence type="ECO:0000313" key="3">
    <source>
        <dbReference type="Proteomes" id="UP000006906"/>
    </source>
</evidence>
<reference evidence="2 3" key="1">
    <citation type="journal article" date="2007" name="Science">
        <title>The Chlamydomonas genome reveals the evolution of key animal and plant functions.</title>
        <authorList>
            <person name="Merchant S.S."/>
            <person name="Prochnik S.E."/>
            <person name="Vallon O."/>
            <person name="Harris E.H."/>
            <person name="Karpowicz S.J."/>
            <person name="Witman G.B."/>
            <person name="Terry A."/>
            <person name="Salamov A."/>
            <person name="Fritz-Laylin L.K."/>
            <person name="Marechal-Drouard L."/>
            <person name="Marshall W.F."/>
            <person name="Qu L.H."/>
            <person name="Nelson D.R."/>
            <person name="Sanderfoot A.A."/>
            <person name="Spalding M.H."/>
            <person name="Kapitonov V.V."/>
            <person name="Ren Q."/>
            <person name="Ferris P."/>
            <person name="Lindquist E."/>
            <person name="Shapiro H."/>
            <person name="Lucas S.M."/>
            <person name="Grimwood J."/>
            <person name="Schmutz J."/>
            <person name="Cardol P."/>
            <person name="Cerutti H."/>
            <person name="Chanfreau G."/>
            <person name="Chen C.L."/>
            <person name="Cognat V."/>
            <person name="Croft M.T."/>
            <person name="Dent R."/>
            <person name="Dutcher S."/>
            <person name="Fernandez E."/>
            <person name="Fukuzawa H."/>
            <person name="Gonzalez-Ballester D."/>
            <person name="Gonzalez-Halphen D."/>
            <person name="Hallmann A."/>
            <person name="Hanikenne M."/>
            <person name="Hippler M."/>
            <person name="Inwood W."/>
            <person name="Jabbari K."/>
            <person name="Kalanon M."/>
            <person name="Kuras R."/>
            <person name="Lefebvre P.A."/>
            <person name="Lemaire S.D."/>
            <person name="Lobanov A.V."/>
            <person name="Lohr M."/>
            <person name="Manuell A."/>
            <person name="Meier I."/>
            <person name="Mets L."/>
            <person name="Mittag M."/>
            <person name="Mittelmeier T."/>
            <person name="Moroney J.V."/>
            <person name="Moseley J."/>
            <person name="Napoli C."/>
            <person name="Nedelcu A.M."/>
            <person name="Niyogi K."/>
            <person name="Novoselov S.V."/>
            <person name="Paulsen I.T."/>
            <person name="Pazour G."/>
            <person name="Purton S."/>
            <person name="Ral J.P."/>
            <person name="Riano-Pachon D.M."/>
            <person name="Riekhof W."/>
            <person name="Rymarquis L."/>
            <person name="Schroda M."/>
            <person name="Stern D."/>
            <person name="Umen J."/>
            <person name="Willows R."/>
            <person name="Wilson N."/>
            <person name="Zimmer S.L."/>
            <person name="Allmer J."/>
            <person name="Balk J."/>
            <person name="Bisova K."/>
            <person name="Chen C.J."/>
            <person name="Elias M."/>
            <person name="Gendler K."/>
            <person name="Hauser C."/>
            <person name="Lamb M.R."/>
            <person name="Ledford H."/>
            <person name="Long J.C."/>
            <person name="Minagawa J."/>
            <person name="Page M.D."/>
            <person name="Pan J."/>
            <person name="Pootakham W."/>
            <person name="Roje S."/>
            <person name="Rose A."/>
            <person name="Stahlberg E."/>
            <person name="Terauchi A.M."/>
            <person name="Yang P."/>
            <person name="Ball S."/>
            <person name="Bowler C."/>
            <person name="Dieckmann C.L."/>
            <person name="Gladyshev V.N."/>
            <person name="Green P."/>
            <person name="Jorgensen R."/>
            <person name="Mayfield S."/>
            <person name="Mueller-Roeber B."/>
            <person name="Rajamani S."/>
            <person name="Sayre R.T."/>
            <person name="Brokstein P."/>
            <person name="Dubchak I."/>
            <person name="Goodstein D."/>
            <person name="Hornick L."/>
            <person name="Huang Y.W."/>
            <person name="Jhaveri J."/>
            <person name="Luo Y."/>
            <person name="Martinez D."/>
            <person name="Ngau W.C."/>
            <person name="Otillar B."/>
            <person name="Poliakov A."/>
            <person name="Porter A."/>
            <person name="Szajkowski L."/>
            <person name="Werner G."/>
            <person name="Zhou K."/>
            <person name="Grigoriev I.V."/>
            <person name="Rokhsar D.S."/>
            <person name="Grossman A.R."/>
        </authorList>
    </citation>
    <scope>NUCLEOTIDE SEQUENCE [LARGE SCALE GENOMIC DNA]</scope>
    <source>
        <strain evidence="3">CC-503</strain>
        <strain evidence="2">CC-503 cw92 mt+</strain>
    </source>
</reference>
<dbReference type="KEGG" id="cre:CHLRE_10g438883v5"/>
<feature type="region of interest" description="Disordered" evidence="1">
    <location>
        <begin position="355"/>
        <end position="379"/>
    </location>
</feature>
<feature type="compositionally biased region" description="Low complexity" evidence="1">
    <location>
        <begin position="358"/>
        <end position="379"/>
    </location>
</feature>
<feature type="compositionally biased region" description="Low complexity" evidence="1">
    <location>
        <begin position="176"/>
        <end position="188"/>
    </location>
</feature>
<dbReference type="Gramene" id="PNW77491">
    <property type="protein sequence ID" value="PNW77491"/>
    <property type="gene ID" value="CHLRE_10g438883v5"/>
</dbReference>
<protein>
    <submittedName>
        <fullName evidence="2">Uncharacterized protein</fullName>
    </submittedName>
</protein>
<evidence type="ECO:0000313" key="2">
    <source>
        <dbReference type="EMBL" id="PNW77490.1"/>
    </source>
</evidence>
<feature type="compositionally biased region" description="Basic and acidic residues" evidence="1">
    <location>
        <begin position="163"/>
        <end position="174"/>
    </location>
</feature>
<dbReference type="RefSeq" id="XP_042920162.1">
    <property type="nucleotide sequence ID" value="XM_043066765.1"/>
</dbReference>
<proteinExistence type="predicted"/>
<dbReference type="AlphaFoldDB" id="A0A2K3DAC9"/>
<dbReference type="Proteomes" id="UP000006906">
    <property type="component" value="Chromosome 10"/>
</dbReference>
<organism evidence="2 3">
    <name type="scientific">Chlamydomonas reinhardtii</name>
    <name type="common">Chlamydomonas smithii</name>
    <dbReference type="NCBI Taxonomy" id="3055"/>
    <lineage>
        <taxon>Eukaryota</taxon>
        <taxon>Viridiplantae</taxon>
        <taxon>Chlorophyta</taxon>
        <taxon>core chlorophytes</taxon>
        <taxon>Chlorophyceae</taxon>
        <taxon>CS clade</taxon>
        <taxon>Chlamydomonadales</taxon>
        <taxon>Chlamydomonadaceae</taxon>
        <taxon>Chlamydomonas</taxon>
    </lineage>
</organism>
<sequence length="501" mass="53760">MTVLAAEVRSCRSLRDTLICAGSPCCPSRHFWSRSPHRWRVYSSRRPTAVRVSVPSADVNLGCIDSHGRARRRGPAEFILDGAQTDSLVCVPDAAIDIGYARALVTRPEALGTGDSNPEVLRPYTRLSALRLRASSSRAAGHLLRSSLLPSLELLTLYSHYDDNGGGEEEKGQRLAESSAPEPSTSAAMGGSVGAADVPPDFLAFQGLRELTIDEGGTRHGSGWPWGEWAAFRHLSALESLTWIGDYQYGLRGDVRDALPALSGLRRLSMHSAYHCPQGLAQLQHLEDLSVTVRSGGGDSLGAWDLRGLRGLRRAVFQGRSFGGLTHLPRMDASLAALERLCLVDVQVSLRTTEAARGSPASDQAGAQQSQQQEHATAGTAAAAADVQLNPLHDLFEVWVAPCGVLPSIRTVEVWYPFFTSSGSALTGQLGLDPGAGGGGWFQGGDGARWRARLWAYKGEGEYGELEGPCVLHVVSGVPVDGVQGESACRLWLKLAFERVY</sequence>
<dbReference type="EMBL" id="CM008971">
    <property type="protein sequence ID" value="PNW77490.1"/>
    <property type="molecule type" value="Genomic_DNA"/>
</dbReference>
<dbReference type="RefSeq" id="XP_042920161.1">
    <property type="nucleotide sequence ID" value="XM_043066764.1"/>
</dbReference>
<reference evidence="2" key="2">
    <citation type="submission" date="2017-07" db="EMBL/GenBank/DDBJ databases">
        <title>WGS assembly of Chlamydomonas reinhardtii.</title>
        <authorList>
            <consortium name="Chlamydomonas Annotation Team"/>
            <consortium name="JGI Annotation Team"/>
            <person name="Merchant S.S."/>
            <person name="Prochnik S.E."/>
            <person name="Vallon O."/>
            <person name="Harris E.H."/>
            <person name="Karpowicz S.J."/>
            <person name="Witman G.B."/>
            <person name="Terry A."/>
            <person name="Salamov A."/>
            <person name="Fritz-Laylin L.K."/>
            <person name="Marechal-Drouard L."/>
            <person name="Marshall W.F."/>
            <person name="Qu L.H."/>
            <person name="Nelson D.R."/>
            <person name="Sanderfoot A.A."/>
            <person name="Spalding M.H."/>
            <person name="Kapitonov V.V."/>
            <person name="Ren Q."/>
            <person name="Ferris P."/>
            <person name="Lindquist E."/>
            <person name="Shapiro H."/>
            <person name="Lucas S.M."/>
            <person name="Grimwood J."/>
            <person name="Schmutz J."/>
            <person name="Grigoriev I.V."/>
            <person name="Rokhsar D.S."/>
        </authorList>
    </citation>
    <scope>NUCLEOTIDE SEQUENCE</scope>
    <source>
        <strain evidence="2">CC-503 cw92 mt+</strain>
    </source>
</reference>
<accession>A0A2K3DAC9</accession>
<gene>
    <name evidence="2" type="ORF">CHLRE_10g438883v5</name>
</gene>
<name>A0A2K3DAC9_CHLRE</name>
<dbReference type="EMBL" id="CM008971">
    <property type="protein sequence ID" value="PNW77491.1"/>
    <property type="molecule type" value="Genomic_DNA"/>
</dbReference>
<keyword evidence="3" id="KW-1185">Reference proteome</keyword>
<dbReference type="PaxDb" id="3055-EDP05818"/>
<dbReference type="Gramene" id="PNW77490">
    <property type="protein sequence ID" value="PNW77490"/>
    <property type="gene ID" value="CHLRE_10g438883v5"/>
</dbReference>